<dbReference type="Pfam" id="PF13516">
    <property type="entry name" value="LRR_6"/>
    <property type="match status" value="1"/>
</dbReference>
<proteinExistence type="predicted"/>
<dbReference type="SMART" id="SM00368">
    <property type="entry name" value="LRR_RI"/>
    <property type="match status" value="1"/>
</dbReference>
<keyword evidence="2" id="KW-1185">Reference proteome</keyword>
<organism evidence="1 2">
    <name type="scientific">Chrysochromulina tobinii</name>
    <dbReference type="NCBI Taxonomy" id="1460289"/>
    <lineage>
        <taxon>Eukaryota</taxon>
        <taxon>Haptista</taxon>
        <taxon>Haptophyta</taxon>
        <taxon>Prymnesiophyceae</taxon>
        <taxon>Prymnesiales</taxon>
        <taxon>Chrysochromulinaceae</taxon>
        <taxon>Chrysochromulina</taxon>
    </lineage>
</organism>
<sequence length="92" mass="9717">MPRLKLLYLNRNKFGDDGVTALAAALTEGSWGSLRLITLHDTATTDRGGKALSNAAKDGYLPKLTFLNLSGTDVTASTKAHISAHCQACSVL</sequence>
<evidence type="ECO:0000313" key="2">
    <source>
        <dbReference type="Proteomes" id="UP000037460"/>
    </source>
</evidence>
<dbReference type="AlphaFoldDB" id="A0A0M0JDN7"/>
<reference evidence="2" key="1">
    <citation type="journal article" date="2015" name="PLoS Genet.">
        <title>Genome Sequence and Transcriptome Analyses of Chrysochromulina tobin: Metabolic Tools for Enhanced Algal Fitness in the Prominent Order Prymnesiales (Haptophyceae).</title>
        <authorList>
            <person name="Hovde B.T."/>
            <person name="Deodato C.R."/>
            <person name="Hunsperger H.M."/>
            <person name="Ryken S.A."/>
            <person name="Yost W."/>
            <person name="Jha R.K."/>
            <person name="Patterson J."/>
            <person name="Monnat R.J. Jr."/>
            <person name="Barlow S.B."/>
            <person name="Starkenburg S.R."/>
            <person name="Cattolico R.A."/>
        </authorList>
    </citation>
    <scope>NUCLEOTIDE SEQUENCE</scope>
    <source>
        <strain evidence="2">CCMP291</strain>
    </source>
</reference>
<name>A0A0M0JDN7_9EUKA</name>
<gene>
    <name evidence="1" type="ORF">Ctob_007091</name>
</gene>
<dbReference type="OrthoDB" id="8436363at2759"/>
<dbReference type="InterPro" id="IPR001611">
    <property type="entry name" value="Leu-rich_rpt"/>
</dbReference>
<accession>A0A0M0JDN7</accession>
<comment type="caution">
    <text evidence="1">The sequence shown here is derived from an EMBL/GenBank/DDBJ whole genome shotgun (WGS) entry which is preliminary data.</text>
</comment>
<dbReference type="SUPFAM" id="SSF52047">
    <property type="entry name" value="RNI-like"/>
    <property type="match status" value="1"/>
</dbReference>
<evidence type="ECO:0000313" key="1">
    <source>
        <dbReference type="EMBL" id="KOO24348.1"/>
    </source>
</evidence>
<dbReference type="Gene3D" id="3.80.10.10">
    <property type="entry name" value="Ribonuclease Inhibitor"/>
    <property type="match status" value="1"/>
</dbReference>
<protein>
    <submittedName>
        <fullName evidence="1">Uncharacterized protein</fullName>
    </submittedName>
</protein>
<dbReference type="InterPro" id="IPR032675">
    <property type="entry name" value="LRR_dom_sf"/>
</dbReference>
<dbReference type="Proteomes" id="UP000037460">
    <property type="component" value="Unassembled WGS sequence"/>
</dbReference>
<dbReference type="EMBL" id="JWZX01003102">
    <property type="protein sequence ID" value="KOO24348.1"/>
    <property type="molecule type" value="Genomic_DNA"/>
</dbReference>